<sequence length="375" mass="43274">MRKVILIIFNFLLYQGAFSQSNKLFNGNSPKLIKYLDVSFELGPIIENGSASSAELKKNTNYIGVDARLGFQKGSESIYAKLYRFPVYGIGVYASSFQNEVVGNPNAVYFFMDIPFSYPSDKRWKFGYYFSYGLSFNFNPYDPIDNPTNLFIGSYRNAFINLGFRASRELNERMELYTGIGFRHFSNGALSLPNTGINLLPFTFGANYRLTKNHDKVFSDRSIPKQDKRTLLNFHLAPGTKQYFIGDDNNFKLGIGVHILREISYKHRLGLGLEQFYSANSKERMDEPMTSRFWDSNAFALFGSWEWVLTKNLFAPMGLGVYLHRNKHNGEWNWYYQRVGMGYRFSNGIFTSLSIKAHKGKADFFEWTLGYTIFK</sequence>
<organism evidence="2 3">
    <name type="scientific">Shivajiella indica</name>
    <dbReference type="NCBI Taxonomy" id="872115"/>
    <lineage>
        <taxon>Bacteria</taxon>
        <taxon>Pseudomonadati</taxon>
        <taxon>Bacteroidota</taxon>
        <taxon>Cytophagia</taxon>
        <taxon>Cytophagales</taxon>
        <taxon>Cyclobacteriaceae</taxon>
        <taxon>Shivajiella</taxon>
    </lineage>
</organism>
<accession>A0ABW5BD59</accession>
<dbReference type="EMBL" id="JBHUIV010000025">
    <property type="protein sequence ID" value="MFD2203494.1"/>
    <property type="molecule type" value="Genomic_DNA"/>
</dbReference>
<feature type="chain" id="PRO_5047187598" description="Acyloxyacyl hydrolase" evidence="1">
    <location>
        <begin position="20"/>
        <end position="375"/>
    </location>
</feature>
<evidence type="ECO:0000313" key="2">
    <source>
        <dbReference type="EMBL" id="MFD2203494.1"/>
    </source>
</evidence>
<name>A0ABW5BD59_9BACT</name>
<dbReference type="InterPro" id="IPR018550">
    <property type="entry name" value="Lipid-A_deacylase-rel"/>
</dbReference>
<keyword evidence="1" id="KW-0732">Signal</keyword>
<proteinExistence type="predicted"/>
<gene>
    <name evidence="2" type="ORF">ACFSKV_18075</name>
</gene>
<protein>
    <recommendedName>
        <fullName evidence="4">Acyloxyacyl hydrolase</fullName>
    </recommendedName>
</protein>
<feature type="signal peptide" evidence="1">
    <location>
        <begin position="1"/>
        <end position="19"/>
    </location>
</feature>
<dbReference type="Proteomes" id="UP001597414">
    <property type="component" value="Unassembled WGS sequence"/>
</dbReference>
<comment type="caution">
    <text evidence="2">The sequence shown here is derived from an EMBL/GenBank/DDBJ whole genome shotgun (WGS) entry which is preliminary data.</text>
</comment>
<dbReference type="Gene3D" id="2.40.160.20">
    <property type="match status" value="1"/>
</dbReference>
<dbReference type="RefSeq" id="WP_380806007.1">
    <property type="nucleotide sequence ID" value="NZ_JBHUIV010000025.1"/>
</dbReference>
<dbReference type="Pfam" id="PF09411">
    <property type="entry name" value="PagL"/>
    <property type="match status" value="1"/>
</dbReference>
<keyword evidence="3" id="KW-1185">Reference proteome</keyword>
<evidence type="ECO:0008006" key="4">
    <source>
        <dbReference type="Google" id="ProtNLM"/>
    </source>
</evidence>
<evidence type="ECO:0000313" key="3">
    <source>
        <dbReference type="Proteomes" id="UP001597414"/>
    </source>
</evidence>
<evidence type="ECO:0000256" key="1">
    <source>
        <dbReference type="SAM" id="SignalP"/>
    </source>
</evidence>
<reference evidence="3" key="1">
    <citation type="journal article" date="2019" name="Int. J. Syst. Evol. Microbiol.">
        <title>The Global Catalogue of Microorganisms (GCM) 10K type strain sequencing project: providing services to taxonomists for standard genome sequencing and annotation.</title>
        <authorList>
            <consortium name="The Broad Institute Genomics Platform"/>
            <consortium name="The Broad Institute Genome Sequencing Center for Infectious Disease"/>
            <person name="Wu L."/>
            <person name="Ma J."/>
        </authorList>
    </citation>
    <scope>NUCLEOTIDE SEQUENCE [LARGE SCALE GENOMIC DNA]</scope>
    <source>
        <strain evidence="3">KCTC 19812</strain>
    </source>
</reference>